<evidence type="ECO:0000256" key="1">
    <source>
        <dbReference type="SAM" id="MobiDB-lite"/>
    </source>
</evidence>
<feature type="compositionally biased region" description="Basic and acidic residues" evidence="1">
    <location>
        <begin position="492"/>
        <end position="502"/>
    </location>
</feature>
<dbReference type="PROSITE" id="PS51082">
    <property type="entry name" value="WH2"/>
    <property type="match status" value="2"/>
</dbReference>
<evidence type="ECO:0000313" key="4">
    <source>
        <dbReference type="Proteomes" id="UP000054815"/>
    </source>
</evidence>
<evidence type="ECO:0000259" key="2">
    <source>
        <dbReference type="PROSITE" id="PS51082"/>
    </source>
</evidence>
<dbReference type="AlphaFoldDB" id="A0A0V0Y3B5"/>
<feature type="compositionally biased region" description="Polar residues" evidence="1">
    <location>
        <begin position="503"/>
        <end position="519"/>
    </location>
</feature>
<dbReference type="SMART" id="SM00246">
    <property type="entry name" value="WH2"/>
    <property type="match status" value="2"/>
</dbReference>
<reference evidence="3 4" key="1">
    <citation type="submission" date="2015-01" db="EMBL/GenBank/DDBJ databases">
        <title>Evolution of Trichinella species and genotypes.</title>
        <authorList>
            <person name="Korhonen P.K."/>
            <person name="Edoardo P."/>
            <person name="Giuseppe L.R."/>
            <person name="Gasser R.B."/>
        </authorList>
    </citation>
    <scope>NUCLEOTIDE SEQUENCE [LARGE SCALE GENOMIC DNA]</scope>
    <source>
        <strain evidence="3">ISS141</strain>
    </source>
</reference>
<accession>A0A0V0Y3B5</accession>
<feature type="domain" description="WH2" evidence="2">
    <location>
        <begin position="174"/>
        <end position="191"/>
    </location>
</feature>
<proteinExistence type="predicted"/>
<dbReference type="GO" id="GO:0003779">
    <property type="term" value="F:actin binding"/>
    <property type="evidence" value="ECO:0007669"/>
    <property type="project" value="InterPro"/>
</dbReference>
<dbReference type="EMBL" id="JYDU01000066">
    <property type="protein sequence ID" value="KRX94822.1"/>
    <property type="molecule type" value="Genomic_DNA"/>
</dbReference>
<feature type="region of interest" description="Disordered" evidence="1">
    <location>
        <begin position="468"/>
        <end position="519"/>
    </location>
</feature>
<comment type="caution">
    <text evidence="3">The sequence shown here is derived from an EMBL/GenBank/DDBJ whole genome shotgun (WGS) entry which is preliminary data.</text>
</comment>
<feature type="domain" description="WH2" evidence="2">
    <location>
        <begin position="97"/>
        <end position="114"/>
    </location>
</feature>
<protein>
    <recommendedName>
        <fullName evidence="2">WH2 domain-containing protein</fullName>
    </recommendedName>
</protein>
<gene>
    <name evidence="3" type="ORF">T4E_4850</name>
</gene>
<dbReference type="InterPro" id="IPR003124">
    <property type="entry name" value="WH2_dom"/>
</dbReference>
<feature type="region of interest" description="Disordered" evidence="1">
    <location>
        <begin position="351"/>
        <end position="373"/>
    </location>
</feature>
<feature type="compositionally biased region" description="Polar residues" evidence="1">
    <location>
        <begin position="315"/>
        <end position="334"/>
    </location>
</feature>
<sequence>MQVCFLFNKRHASTATVLPTANHRRKQRLLICVFDKCSSFFISFFFSRKGNLKRTTTIVKPCTATSSSVISYCKLKSTCCNHCISWLSITDTRSMADKEALLAQIRGGITLRKVKTVDKSSPIIQAENETFRPLSISAYSTPPAPSFSHWKNVHNKSNNSTSTNDHHTGRSTVNRDALLEEIRKGVTLRHIDNSNGKMADNSAEVEQAKVEEKIVKPVELLTQALKVAAAKKLAEDVKNNYKNHNNFLLTNSVPRSWIHRNGCLSPKPCYTAAVNETFPTDQINGNHLENDDAQTEISINSNSNDSAPVAEKQTTDNNCSTATGDSNQFPQSTTVSKSNFNFVENVKPKDFTQETHCNSSTSTTSSSITSISGGNRSTAFLNINHQPRSKMFIQNEIDKSMLNNSHKIENNNDNSNSSGAVNRMALKYEQTLHQQSTHNACTISRHSPCFVEVANQVTFKKPAFRNLSSAKEEKEEEEEEAEEQNKNSSNGKKADKKSEATKRSAQLNITLAEPKTQNNSTLDSFRQIRFEIDINNPDGTFLKVHPRLIT</sequence>
<dbReference type="Proteomes" id="UP000054815">
    <property type="component" value="Unassembled WGS sequence"/>
</dbReference>
<feature type="region of interest" description="Disordered" evidence="1">
    <location>
        <begin position="298"/>
        <end position="334"/>
    </location>
</feature>
<feature type="compositionally biased region" description="Low complexity" evidence="1">
    <location>
        <begin position="359"/>
        <end position="372"/>
    </location>
</feature>
<feature type="region of interest" description="Disordered" evidence="1">
    <location>
        <begin position="151"/>
        <end position="174"/>
    </location>
</feature>
<dbReference type="Pfam" id="PF02205">
    <property type="entry name" value="WH2"/>
    <property type="match status" value="2"/>
</dbReference>
<name>A0A0V0Y3B5_TRIPS</name>
<organism evidence="3 4">
    <name type="scientific">Trichinella pseudospiralis</name>
    <name type="common">Parasitic roundworm</name>
    <dbReference type="NCBI Taxonomy" id="6337"/>
    <lineage>
        <taxon>Eukaryota</taxon>
        <taxon>Metazoa</taxon>
        <taxon>Ecdysozoa</taxon>
        <taxon>Nematoda</taxon>
        <taxon>Enoplea</taxon>
        <taxon>Dorylaimia</taxon>
        <taxon>Trichinellida</taxon>
        <taxon>Trichinellidae</taxon>
        <taxon>Trichinella</taxon>
    </lineage>
</organism>
<evidence type="ECO:0000313" key="3">
    <source>
        <dbReference type="EMBL" id="KRX94822.1"/>
    </source>
</evidence>